<proteinExistence type="predicted"/>
<evidence type="ECO:0000313" key="1">
    <source>
        <dbReference type="EMBL" id="MPN15944.1"/>
    </source>
</evidence>
<dbReference type="EMBL" id="VSSQ01062829">
    <property type="protein sequence ID" value="MPN15944.1"/>
    <property type="molecule type" value="Genomic_DNA"/>
</dbReference>
<name>A0A645FV87_9ZZZZ</name>
<comment type="caution">
    <text evidence="1">The sequence shown here is derived from an EMBL/GenBank/DDBJ whole genome shotgun (WGS) entry which is preliminary data.</text>
</comment>
<gene>
    <name evidence="1" type="ORF">SDC9_163280</name>
</gene>
<accession>A0A645FV87</accession>
<protein>
    <submittedName>
        <fullName evidence="1">Uncharacterized protein</fullName>
    </submittedName>
</protein>
<organism evidence="1">
    <name type="scientific">bioreactor metagenome</name>
    <dbReference type="NCBI Taxonomy" id="1076179"/>
    <lineage>
        <taxon>unclassified sequences</taxon>
        <taxon>metagenomes</taxon>
        <taxon>ecological metagenomes</taxon>
    </lineage>
</organism>
<reference evidence="1" key="1">
    <citation type="submission" date="2019-08" db="EMBL/GenBank/DDBJ databases">
        <authorList>
            <person name="Kucharzyk K."/>
            <person name="Murdoch R.W."/>
            <person name="Higgins S."/>
            <person name="Loffler F."/>
        </authorList>
    </citation>
    <scope>NUCLEOTIDE SEQUENCE</scope>
</reference>
<sequence length="101" mass="11649">MGDIARDFQTRLAVCAFYRFAHLVGFEVIEHDDVGPGFQRVVQLIQAFYFDFNRHIRVQPECFFYGLTYRAGSNNVVFFNQESVGQPQTMIRPAAAQYGVF</sequence>
<dbReference type="AlphaFoldDB" id="A0A645FV87"/>